<reference evidence="2 3" key="1">
    <citation type="journal article" date="2021" name="Commun. Biol.">
        <title>The genome of Shorea leprosula (Dipterocarpaceae) highlights the ecological relevance of drought in aseasonal tropical rainforests.</title>
        <authorList>
            <person name="Ng K.K.S."/>
            <person name="Kobayashi M.J."/>
            <person name="Fawcett J.A."/>
            <person name="Hatakeyama M."/>
            <person name="Paape T."/>
            <person name="Ng C.H."/>
            <person name="Ang C.C."/>
            <person name="Tnah L.H."/>
            <person name="Lee C.T."/>
            <person name="Nishiyama T."/>
            <person name="Sese J."/>
            <person name="O'Brien M.J."/>
            <person name="Copetti D."/>
            <person name="Mohd Noor M.I."/>
            <person name="Ong R.C."/>
            <person name="Putra M."/>
            <person name="Sireger I.Z."/>
            <person name="Indrioko S."/>
            <person name="Kosugi Y."/>
            <person name="Izuno A."/>
            <person name="Isagi Y."/>
            <person name="Lee S.L."/>
            <person name="Shimizu K.K."/>
        </authorList>
    </citation>
    <scope>NUCLEOTIDE SEQUENCE [LARGE SCALE GENOMIC DNA]</scope>
    <source>
        <strain evidence="2">214</strain>
    </source>
</reference>
<proteinExistence type="predicted"/>
<gene>
    <name evidence="2" type="ORF">SLEP1_g2259</name>
</gene>
<dbReference type="PANTHER" id="PTHR33593:SF1">
    <property type="entry name" value="DUF1442 FAMILY PROTEIN"/>
    <property type="match status" value="1"/>
</dbReference>
<organism evidence="2 3">
    <name type="scientific">Rubroshorea leprosula</name>
    <dbReference type="NCBI Taxonomy" id="152421"/>
    <lineage>
        <taxon>Eukaryota</taxon>
        <taxon>Viridiplantae</taxon>
        <taxon>Streptophyta</taxon>
        <taxon>Embryophyta</taxon>
        <taxon>Tracheophyta</taxon>
        <taxon>Spermatophyta</taxon>
        <taxon>Magnoliopsida</taxon>
        <taxon>eudicotyledons</taxon>
        <taxon>Gunneridae</taxon>
        <taxon>Pentapetalae</taxon>
        <taxon>rosids</taxon>
        <taxon>malvids</taxon>
        <taxon>Malvales</taxon>
        <taxon>Dipterocarpaceae</taxon>
        <taxon>Rubroshorea</taxon>
    </lineage>
</organism>
<dbReference type="Gene3D" id="3.40.50.150">
    <property type="entry name" value="Vaccinia Virus protein VP39"/>
    <property type="match status" value="1"/>
</dbReference>
<evidence type="ECO:0000256" key="1">
    <source>
        <dbReference type="SAM" id="MobiDB-lite"/>
    </source>
</evidence>
<sequence length="259" mass="28845">MGHMNMEWSATSATKAFLETVQLCDDHKRRCNSWRTREPGSNEFISALAAGTKAELIVEITSYVSPSTIALATAARLTGARFVCILPEIVLAEAKKVIKDSGLKDIVEFTTGDPFEILQNYENIDFCLVDCKDDNYRKLLKLLDVNERKAVVVANNLVAEKEGVGGHLRGMKDRATVRSLKCPIGRGMEITTIARSNKTERRNLGDGESHSGAERKGISMEKSSRGKSKWIFRTDEESGEEHIFRVLRSDDIFTAPMCL</sequence>
<dbReference type="Proteomes" id="UP001054252">
    <property type="component" value="Unassembled WGS sequence"/>
</dbReference>
<dbReference type="InterPro" id="IPR029063">
    <property type="entry name" value="SAM-dependent_MTases_sf"/>
</dbReference>
<dbReference type="SUPFAM" id="SSF53335">
    <property type="entry name" value="S-adenosyl-L-methionine-dependent methyltransferases"/>
    <property type="match status" value="1"/>
</dbReference>
<feature type="compositionally biased region" description="Basic and acidic residues" evidence="1">
    <location>
        <begin position="197"/>
        <end position="222"/>
    </location>
</feature>
<dbReference type="PANTHER" id="PTHR33593">
    <property type="entry name" value="DUF1442 FAMILY PROTEIN"/>
    <property type="match status" value="1"/>
</dbReference>
<dbReference type="EMBL" id="BPVZ01000002">
    <property type="protein sequence ID" value="GKU87932.1"/>
    <property type="molecule type" value="Genomic_DNA"/>
</dbReference>
<name>A0AAV5HQA5_9ROSI</name>
<comment type="caution">
    <text evidence="2">The sequence shown here is derived from an EMBL/GenBank/DDBJ whole genome shotgun (WGS) entry which is preliminary data.</text>
</comment>
<evidence type="ECO:0000313" key="3">
    <source>
        <dbReference type="Proteomes" id="UP001054252"/>
    </source>
</evidence>
<keyword evidence="3" id="KW-1185">Reference proteome</keyword>
<protein>
    <submittedName>
        <fullName evidence="2">Uncharacterized protein</fullName>
    </submittedName>
</protein>
<accession>A0AAV5HQA5</accession>
<dbReference type="InterPro" id="IPR009902">
    <property type="entry name" value="DUF1442"/>
</dbReference>
<dbReference type="AlphaFoldDB" id="A0AAV5HQA5"/>
<evidence type="ECO:0000313" key="2">
    <source>
        <dbReference type="EMBL" id="GKU87932.1"/>
    </source>
</evidence>
<feature type="region of interest" description="Disordered" evidence="1">
    <location>
        <begin position="196"/>
        <end position="222"/>
    </location>
</feature>
<dbReference type="Pfam" id="PF07279">
    <property type="entry name" value="DUF1442"/>
    <property type="match status" value="1"/>
</dbReference>